<organism evidence="8 9">
    <name type="scientific">Besnoitia besnoiti</name>
    <name type="common">Apicomplexan protozoan</name>
    <dbReference type="NCBI Taxonomy" id="94643"/>
    <lineage>
        <taxon>Eukaryota</taxon>
        <taxon>Sar</taxon>
        <taxon>Alveolata</taxon>
        <taxon>Apicomplexa</taxon>
        <taxon>Conoidasida</taxon>
        <taxon>Coccidia</taxon>
        <taxon>Eucoccidiorida</taxon>
        <taxon>Eimeriorina</taxon>
        <taxon>Sarcocystidae</taxon>
        <taxon>Besnoitia</taxon>
    </lineage>
</organism>
<evidence type="ECO:0000256" key="1">
    <source>
        <dbReference type="ARBA" id="ARBA00022536"/>
    </source>
</evidence>
<dbReference type="PANTHER" id="PTHR24039">
    <property type="entry name" value="FIBRILLIN-RELATED"/>
    <property type="match status" value="1"/>
</dbReference>
<comment type="caution">
    <text evidence="5">Lacks conserved residue(s) required for the propagation of feature annotation.</text>
</comment>
<dbReference type="SMART" id="SM00179">
    <property type="entry name" value="EGF_CA"/>
    <property type="match status" value="3"/>
</dbReference>
<evidence type="ECO:0000256" key="5">
    <source>
        <dbReference type="PROSITE-ProRule" id="PRU00076"/>
    </source>
</evidence>
<evidence type="ECO:0000256" key="6">
    <source>
        <dbReference type="SAM" id="Phobius"/>
    </source>
</evidence>
<dbReference type="STRING" id="94643.A0A2A9ME79"/>
<dbReference type="Pfam" id="PF07645">
    <property type="entry name" value="EGF_CA"/>
    <property type="match status" value="4"/>
</dbReference>
<dbReference type="GeneID" id="40312835"/>
<keyword evidence="1 5" id="KW-0245">EGF-like domain</keyword>
<name>A0A2A9ME79_BESBE</name>
<keyword evidence="4" id="KW-1015">Disulfide bond</keyword>
<evidence type="ECO:0000313" key="9">
    <source>
        <dbReference type="Proteomes" id="UP000224006"/>
    </source>
</evidence>
<keyword evidence="6" id="KW-0472">Membrane</keyword>
<evidence type="ECO:0000313" key="8">
    <source>
        <dbReference type="EMBL" id="PFH33692.1"/>
    </source>
</evidence>
<evidence type="ECO:0000256" key="4">
    <source>
        <dbReference type="ARBA" id="ARBA00023157"/>
    </source>
</evidence>
<dbReference type="AlphaFoldDB" id="A0A2A9ME79"/>
<keyword evidence="9" id="KW-1185">Reference proteome</keyword>
<dbReference type="FunFam" id="2.10.25.10:FF:000038">
    <property type="entry name" value="Fibrillin 2"/>
    <property type="match status" value="1"/>
</dbReference>
<dbReference type="CDD" id="cd00054">
    <property type="entry name" value="EGF_CA"/>
    <property type="match status" value="1"/>
</dbReference>
<dbReference type="InterPro" id="IPR009030">
    <property type="entry name" value="Growth_fac_rcpt_cys_sf"/>
</dbReference>
<dbReference type="SMART" id="SM00181">
    <property type="entry name" value="EGF"/>
    <property type="match status" value="5"/>
</dbReference>
<keyword evidence="2" id="KW-0732">Signal</keyword>
<reference evidence="8 9" key="1">
    <citation type="submission" date="2017-09" db="EMBL/GenBank/DDBJ databases">
        <title>Genome sequencing of Besnoitia besnoiti strain Bb-Ger1.</title>
        <authorList>
            <person name="Schares G."/>
            <person name="Venepally P."/>
            <person name="Lorenzi H.A."/>
        </authorList>
    </citation>
    <scope>NUCLEOTIDE SEQUENCE [LARGE SCALE GENOMIC DNA]</scope>
    <source>
        <strain evidence="8 9">Bb-Ger1</strain>
    </source>
</reference>
<dbReference type="InterPro" id="IPR000152">
    <property type="entry name" value="EGF-type_Asp/Asn_hydroxyl_site"/>
</dbReference>
<proteinExistence type="predicted"/>
<dbReference type="InterPro" id="IPR000742">
    <property type="entry name" value="EGF"/>
</dbReference>
<keyword evidence="6" id="KW-1133">Transmembrane helix</keyword>
<sequence>MKERLLLGSACSQSGTQFCAKQPHATLCVIDGNDFRCSCVRGYDPVGVNASSACVDIDECVSGRHECPAKLANSVCVNTEGSYDCICDQHRRLSGTVCEDINECIDKTDNCGRFTECINRDGEPPLCKCIDGYAGNDDQPGTDCTDVDECSQEGAESLCPDNADCIKTVGSYRCECHPGYQMADDNICEQVDLCGTGQHNCDRYLAECIQTGGTVTCRCKDFFIGSGETHDCVALSGYEHLACYLLNEKCSSYEQCVRSTSTRKYGCEDKGLTDQLGVFFSQGGTADTPFWIWVVVTLGVFFIGFAIWIFVGRMIRKKEKSDEDQAVAVDNVYAYGYGAMEYYS</sequence>
<accession>A0A2A9ME79</accession>
<dbReference type="VEuPathDB" id="ToxoDB:BESB_079080"/>
<gene>
    <name evidence="8" type="ORF">BESB_079080</name>
</gene>
<feature type="domain" description="EGF-like" evidence="7">
    <location>
        <begin position="56"/>
        <end position="99"/>
    </location>
</feature>
<dbReference type="SUPFAM" id="SSF57184">
    <property type="entry name" value="Growth factor receptor domain"/>
    <property type="match status" value="1"/>
</dbReference>
<evidence type="ECO:0000256" key="3">
    <source>
        <dbReference type="ARBA" id="ARBA00022737"/>
    </source>
</evidence>
<dbReference type="RefSeq" id="XP_029217701.1">
    <property type="nucleotide sequence ID" value="XM_029366270.1"/>
</dbReference>
<dbReference type="InterPro" id="IPR049883">
    <property type="entry name" value="NOTCH1_EGF-like"/>
</dbReference>
<dbReference type="EMBL" id="NWUJ01000008">
    <property type="protein sequence ID" value="PFH33692.1"/>
    <property type="molecule type" value="Genomic_DNA"/>
</dbReference>
<feature type="domain" description="EGF-like" evidence="7">
    <location>
        <begin position="146"/>
        <end position="189"/>
    </location>
</feature>
<evidence type="ECO:0000256" key="2">
    <source>
        <dbReference type="ARBA" id="ARBA00022729"/>
    </source>
</evidence>
<feature type="transmembrane region" description="Helical" evidence="6">
    <location>
        <begin position="290"/>
        <end position="311"/>
    </location>
</feature>
<keyword evidence="6" id="KW-0812">Transmembrane</keyword>
<dbReference type="Gene3D" id="2.10.25.10">
    <property type="entry name" value="Laminin"/>
    <property type="match status" value="4"/>
</dbReference>
<keyword evidence="3" id="KW-0677">Repeat</keyword>
<dbReference type="KEGG" id="bbes:BESB_079080"/>
<dbReference type="InterPro" id="IPR001881">
    <property type="entry name" value="EGF-like_Ca-bd_dom"/>
</dbReference>
<feature type="domain" description="EGF-like" evidence="7">
    <location>
        <begin position="100"/>
        <end position="139"/>
    </location>
</feature>
<protein>
    <submittedName>
        <fullName evidence="8">Calcium binding egf domain-containing protein</fullName>
    </submittedName>
</protein>
<dbReference type="PROSITE" id="PS50026">
    <property type="entry name" value="EGF_3"/>
    <property type="match status" value="3"/>
</dbReference>
<dbReference type="SUPFAM" id="SSF57196">
    <property type="entry name" value="EGF/Laminin"/>
    <property type="match status" value="1"/>
</dbReference>
<dbReference type="Proteomes" id="UP000224006">
    <property type="component" value="Chromosome VII"/>
</dbReference>
<dbReference type="PROSITE" id="PS00010">
    <property type="entry name" value="ASX_HYDROXYL"/>
    <property type="match status" value="1"/>
</dbReference>
<dbReference type="GO" id="GO:0005509">
    <property type="term" value="F:calcium ion binding"/>
    <property type="evidence" value="ECO:0007669"/>
    <property type="project" value="InterPro"/>
</dbReference>
<comment type="caution">
    <text evidence="8">The sequence shown here is derived from an EMBL/GenBank/DDBJ whole genome shotgun (WGS) entry which is preliminary data.</text>
</comment>
<evidence type="ECO:0000259" key="7">
    <source>
        <dbReference type="PROSITE" id="PS50026"/>
    </source>
</evidence>
<dbReference type="OrthoDB" id="10045365at2759"/>
<dbReference type="PROSITE" id="PS01186">
    <property type="entry name" value="EGF_2"/>
    <property type="match status" value="1"/>
</dbReference>